<proteinExistence type="predicted"/>
<dbReference type="EMBL" id="CM004478">
    <property type="protein sequence ID" value="OCT71917.1"/>
    <property type="molecule type" value="Genomic_DNA"/>
</dbReference>
<accession>A0A974CEQ3</accession>
<evidence type="ECO:0000259" key="1">
    <source>
        <dbReference type="Pfam" id="PF26215"/>
    </source>
</evidence>
<name>A0A974CEQ3_XENLA</name>
<feature type="domain" description="Helix-turn-helix" evidence="1">
    <location>
        <begin position="283"/>
        <end position="341"/>
    </location>
</feature>
<dbReference type="InterPro" id="IPR058912">
    <property type="entry name" value="HTH_animal"/>
</dbReference>
<dbReference type="PANTHER" id="PTHR21301:SF13">
    <property type="match status" value="1"/>
</dbReference>
<protein>
    <recommendedName>
        <fullName evidence="1">Helix-turn-helix domain-containing protein</fullName>
    </recommendedName>
</protein>
<evidence type="ECO:0000313" key="2">
    <source>
        <dbReference type="EMBL" id="OCT71917.1"/>
    </source>
</evidence>
<dbReference type="Pfam" id="PF26215">
    <property type="entry name" value="HTH_animal"/>
    <property type="match status" value="1"/>
</dbReference>
<gene>
    <name evidence="2" type="ORF">XELAEV_18034894mg</name>
</gene>
<sequence>MWEAYSNQVAERRKRAEAVFNQDLVTASHVTDINSFWKLEKLTIKELKIWWDTISLEKFISKGMIPRGLRIRKYPAYEIKDDVLLKKWNDTLTNCLLKLMQLLDSGEQECDTVGVSARFINQRMGRNSDFYPGLYELVVRRLDSYLKDTRDVLRLLDDLEWNSTYGWGKADVTSLYSSIPREKGMLAIDYHLNRYSNYLDGVKSFIMEANAYNCILSLQRRPSVRGEKLFEEFVGSLNNEALNLRFTSCYDRKNIAYLDLWISIEGRIIVTRVYTKTFTGNSLLRGDSRHPQHFNGGIPRGQFLRLRRNCNTVEKFVEQSFKLQDKFLHKGYDLKDLRNAFKLALDSGRTELIKGRQKKENKKERNLINKHLPILYGDKVFKQLLEPGIQVLARRAPTPGMTLAPSMFNKEPRFKTWLDNLGMFRCGSTRNSTLGIPSGI</sequence>
<evidence type="ECO:0000313" key="3">
    <source>
        <dbReference type="Proteomes" id="UP000694892"/>
    </source>
</evidence>
<dbReference type="Proteomes" id="UP000694892">
    <property type="component" value="Chromosome 7L"/>
</dbReference>
<dbReference type="PANTHER" id="PTHR21301">
    <property type="entry name" value="REVERSE TRANSCRIPTASE"/>
    <property type="match status" value="1"/>
</dbReference>
<reference evidence="3" key="1">
    <citation type="journal article" date="2016" name="Nature">
        <title>Genome evolution in the allotetraploid frog Xenopus laevis.</title>
        <authorList>
            <person name="Session A.M."/>
            <person name="Uno Y."/>
            <person name="Kwon T."/>
            <person name="Chapman J.A."/>
            <person name="Toyoda A."/>
            <person name="Takahashi S."/>
            <person name="Fukui A."/>
            <person name="Hikosaka A."/>
            <person name="Suzuki A."/>
            <person name="Kondo M."/>
            <person name="van Heeringen S.J."/>
            <person name="Quigley I."/>
            <person name="Heinz S."/>
            <person name="Ogino H."/>
            <person name="Ochi H."/>
            <person name="Hellsten U."/>
            <person name="Lyons J.B."/>
            <person name="Simakov O."/>
            <person name="Putnam N."/>
            <person name="Stites J."/>
            <person name="Kuroki Y."/>
            <person name="Tanaka T."/>
            <person name="Michiue T."/>
            <person name="Watanabe M."/>
            <person name="Bogdanovic O."/>
            <person name="Lister R."/>
            <person name="Georgiou G."/>
            <person name="Paranjpe S.S."/>
            <person name="van Kruijsbergen I."/>
            <person name="Shu S."/>
            <person name="Carlson J."/>
            <person name="Kinoshita T."/>
            <person name="Ohta Y."/>
            <person name="Mawaribuchi S."/>
            <person name="Jenkins J."/>
            <person name="Grimwood J."/>
            <person name="Schmutz J."/>
            <person name="Mitros T."/>
            <person name="Mozaffari S.V."/>
            <person name="Suzuki Y."/>
            <person name="Haramoto Y."/>
            <person name="Yamamoto T.S."/>
            <person name="Takagi C."/>
            <person name="Heald R."/>
            <person name="Miller K."/>
            <person name="Haudenschild C."/>
            <person name="Kitzman J."/>
            <person name="Nakayama T."/>
            <person name="Izutsu Y."/>
            <person name="Robert J."/>
            <person name="Fortriede J."/>
            <person name="Burns K."/>
            <person name="Lotay V."/>
            <person name="Karimi K."/>
            <person name="Yasuoka Y."/>
            <person name="Dichmann D.S."/>
            <person name="Flajnik M.F."/>
            <person name="Houston D.W."/>
            <person name="Shendure J."/>
            <person name="DuPasquier L."/>
            <person name="Vize P.D."/>
            <person name="Zorn A.M."/>
            <person name="Ito M."/>
            <person name="Marcotte E.M."/>
            <person name="Wallingford J.B."/>
            <person name="Ito Y."/>
            <person name="Asashima M."/>
            <person name="Ueno N."/>
            <person name="Matsuda Y."/>
            <person name="Veenstra G.J."/>
            <person name="Fujiyama A."/>
            <person name="Harland R.M."/>
            <person name="Taira M."/>
            <person name="Rokhsar D.S."/>
        </authorList>
    </citation>
    <scope>NUCLEOTIDE SEQUENCE [LARGE SCALE GENOMIC DNA]</scope>
    <source>
        <strain evidence="3">J</strain>
    </source>
</reference>
<organism evidence="2 3">
    <name type="scientific">Xenopus laevis</name>
    <name type="common">African clawed frog</name>
    <dbReference type="NCBI Taxonomy" id="8355"/>
    <lineage>
        <taxon>Eukaryota</taxon>
        <taxon>Metazoa</taxon>
        <taxon>Chordata</taxon>
        <taxon>Craniata</taxon>
        <taxon>Vertebrata</taxon>
        <taxon>Euteleostomi</taxon>
        <taxon>Amphibia</taxon>
        <taxon>Batrachia</taxon>
        <taxon>Anura</taxon>
        <taxon>Pipoidea</taxon>
        <taxon>Pipidae</taxon>
        <taxon>Xenopodinae</taxon>
        <taxon>Xenopus</taxon>
        <taxon>Xenopus</taxon>
    </lineage>
</organism>
<dbReference type="AlphaFoldDB" id="A0A974CEQ3"/>